<evidence type="ECO:0000313" key="1">
    <source>
        <dbReference type="EMBL" id="QKN60414.1"/>
    </source>
</evidence>
<accession>A0A6M9X530</accession>
<protein>
    <recommendedName>
        <fullName evidence="2">DUF4760 domain-containing protein</fullName>
    </recommendedName>
</protein>
<name>A0A6M9X530_ECOLX</name>
<gene>
    <name evidence="1" type="ORF">HHJ25_20420</name>
</gene>
<dbReference type="RefSeq" id="WP_069917532.1">
    <property type="nucleotide sequence ID" value="NZ_CP032078.1"/>
</dbReference>
<reference evidence="1" key="1">
    <citation type="submission" date="2020-05" db="EMBL/GenBank/DDBJ databases">
        <title>F plasmids are the major carriers of antibiotic resistance genes in human-associated commensal E. coli.</title>
        <authorList>
            <person name="Stephens C."/>
            <person name="Arismendi T."/>
            <person name="Wright M."/>
            <person name="Gonzalez A."/>
            <person name="Gill M."/>
            <person name="Hartman A."/>
            <person name="Pandori M."/>
            <person name="Hess D."/>
        </authorList>
    </citation>
    <scope>NUCLEOTIDE SEQUENCE</scope>
    <source>
        <strain evidence="1">SCU-107</strain>
    </source>
</reference>
<sequence>MRYIGWVTSILILVVFGLYYYQFGGSSTTLSENKEIWGQFGDYFGGVLNPILSFISILLLIKSVKMQLTANECLINETKRQEFLDKRKSFEFQFYNLINAQKSAFDDFSLIFPSPSGDLEVKKVNAVNKLEQLIKTSIQRGIAEDALIKIIESLDDKSDDKMFSFARRFYLAVKLVDNEVITENGFDEQDKHMYIETLINLSDFAMVRLICIIIAYLSWPNVVYLKKSPEVMGVIKSTGLNTYINSLK</sequence>
<dbReference type="EMBL" id="CP053384">
    <property type="protein sequence ID" value="QKN60414.1"/>
    <property type="molecule type" value="Genomic_DNA"/>
</dbReference>
<organism evidence="1">
    <name type="scientific">Escherichia coli</name>
    <dbReference type="NCBI Taxonomy" id="562"/>
    <lineage>
        <taxon>Bacteria</taxon>
        <taxon>Pseudomonadati</taxon>
        <taxon>Pseudomonadota</taxon>
        <taxon>Gammaproteobacteria</taxon>
        <taxon>Enterobacterales</taxon>
        <taxon>Enterobacteriaceae</taxon>
        <taxon>Escherichia</taxon>
    </lineage>
</organism>
<proteinExistence type="predicted"/>
<evidence type="ECO:0008006" key="2">
    <source>
        <dbReference type="Google" id="ProtNLM"/>
    </source>
</evidence>
<dbReference type="AlphaFoldDB" id="A0A6M9X530"/>